<proteinExistence type="predicted"/>
<organism evidence="1 2">
    <name type="scientific">Planktothrix serta PCC 8927</name>
    <dbReference type="NCBI Taxonomy" id="671068"/>
    <lineage>
        <taxon>Bacteria</taxon>
        <taxon>Bacillati</taxon>
        <taxon>Cyanobacteriota</taxon>
        <taxon>Cyanophyceae</taxon>
        <taxon>Oscillatoriophycideae</taxon>
        <taxon>Oscillatoriales</taxon>
        <taxon>Microcoleaceae</taxon>
        <taxon>Planktothrix</taxon>
    </lineage>
</organism>
<evidence type="ECO:0000313" key="2">
    <source>
        <dbReference type="Proteomes" id="UP000184550"/>
    </source>
</evidence>
<protein>
    <submittedName>
        <fullName evidence="1">Uncharacterized protein</fullName>
    </submittedName>
</protein>
<comment type="caution">
    <text evidence="1">The sequence shown here is derived from an EMBL/GenBank/DDBJ whole genome shotgun (WGS) entry which is preliminary data.</text>
</comment>
<reference evidence="1" key="1">
    <citation type="submission" date="2019-10" db="EMBL/GenBank/DDBJ databases">
        <authorList>
            <consortium name="Genoscope - CEA"/>
            <person name="William W."/>
        </authorList>
    </citation>
    <scope>NUCLEOTIDE SEQUENCE [LARGE SCALE GENOMIC DNA]</scope>
    <source>
        <strain evidence="1">BBR_PRJEB10992</strain>
    </source>
</reference>
<dbReference type="EMBL" id="CZCU02000046">
    <property type="protein sequence ID" value="VXD11204.1"/>
    <property type="molecule type" value="Genomic_DNA"/>
</dbReference>
<gene>
    <name evidence="1" type="ORF">PL8927_140051</name>
</gene>
<sequence length="67" mass="7880">MAMNVEQIEKAILNLSEQDFSKLRNWLLDLDYQQWDKQLEQDIIKGKLDDIASEALAEFEAGDYQEM</sequence>
<accession>A0A7Z9DW01</accession>
<dbReference type="Proteomes" id="UP000184550">
    <property type="component" value="Unassembled WGS sequence"/>
</dbReference>
<dbReference type="AlphaFoldDB" id="A0A7Z9DW01"/>
<dbReference type="RefSeq" id="WP_231505896.1">
    <property type="nucleotide sequence ID" value="NZ_LR734832.1"/>
</dbReference>
<name>A0A7Z9DW01_9CYAN</name>
<evidence type="ECO:0000313" key="1">
    <source>
        <dbReference type="EMBL" id="VXD11204.1"/>
    </source>
</evidence>
<keyword evidence="2" id="KW-1185">Reference proteome</keyword>